<sequence>MASLSGSVGKGGANAAADVKLVQQKLKTFAAMPDGKSFDVKVDGKNTKSLEDAIAEFQKRVVGMSRGDGLVEPGGKTWRALNGPVPAPPPAPKAADPKKLSGASWWRANQAKFPNSDKVGDLAGSFQSNVKAFLKALEAAGASVDVASTLRNKERAFLMHYSWEVSRGNVKPAKVPANSALDIVWDHGDDKASVQGAKEMADLFKLKFKPSLTSRHIEGKAIDMSISWSGTLKIADKKGKTVEIGSPTNGESNKELHKLGATYGVVKHPTDPPHWSTDGR</sequence>
<dbReference type="InterPro" id="IPR009045">
    <property type="entry name" value="Zn_M74/Hedgehog-like"/>
</dbReference>
<dbReference type="Proteomes" id="UP000676246">
    <property type="component" value="Unassembled WGS sequence"/>
</dbReference>
<dbReference type="InterPro" id="IPR036366">
    <property type="entry name" value="PGBDSf"/>
</dbReference>
<keyword evidence="2" id="KW-1185">Reference proteome</keyword>
<comment type="caution">
    <text evidence="1">The sequence shown here is derived from an EMBL/GenBank/DDBJ whole genome shotgun (WGS) entry which is preliminary data.</text>
</comment>
<evidence type="ECO:0000313" key="1">
    <source>
        <dbReference type="EMBL" id="MBQ0932158.1"/>
    </source>
</evidence>
<protein>
    <submittedName>
        <fullName evidence="1">Peptidoglycan-binding protein</fullName>
    </submittedName>
</protein>
<accession>A0A940YAX3</accession>
<dbReference type="AlphaFoldDB" id="A0A940YAX3"/>
<dbReference type="SUPFAM" id="SSF55166">
    <property type="entry name" value="Hedgehog/DD-peptidase"/>
    <property type="match status" value="1"/>
</dbReference>
<dbReference type="EMBL" id="JAGQDD010000014">
    <property type="protein sequence ID" value="MBQ0932158.1"/>
    <property type="molecule type" value="Genomic_DNA"/>
</dbReference>
<proteinExistence type="predicted"/>
<name>A0A940YAX3_9BURK</name>
<organism evidence="1 2">
    <name type="scientific">Ideonella alba</name>
    <dbReference type="NCBI Taxonomy" id="2824118"/>
    <lineage>
        <taxon>Bacteria</taxon>
        <taxon>Pseudomonadati</taxon>
        <taxon>Pseudomonadota</taxon>
        <taxon>Betaproteobacteria</taxon>
        <taxon>Burkholderiales</taxon>
        <taxon>Sphaerotilaceae</taxon>
        <taxon>Ideonella</taxon>
    </lineage>
</organism>
<gene>
    <name evidence="1" type="ORF">KAK03_16885</name>
</gene>
<dbReference type="RefSeq" id="WP_210855502.1">
    <property type="nucleotide sequence ID" value="NZ_JAGQDD010000014.1"/>
</dbReference>
<reference evidence="1 2" key="1">
    <citation type="submission" date="2021-04" db="EMBL/GenBank/DDBJ databases">
        <title>The genome sequence of Ideonella sp. 3Y2.</title>
        <authorList>
            <person name="Liu Y."/>
        </authorList>
    </citation>
    <scope>NUCLEOTIDE SEQUENCE [LARGE SCALE GENOMIC DNA]</scope>
    <source>
        <strain evidence="1 2">3Y2</strain>
    </source>
</reference>
<evidence type="ECO:0000313" key="2">
    <source>
        <dbReference type="Proteomes" id="UP000676246"/>
    </source>
</evidence>
<dbReference type="Gene3D" id="1.10.101.10">
    <property type="entry name" value="PGBD-like superfamily/PGBD"/>
    <property type="match status" value="1"/>
</dbReference>